<feature type="binding site" evidence="8">
    <location>
        <position position="162"/>
    </location>
    <ligand>
        <name>beta-D-fructose 1,6-bisphosphate</name>
        <dbReference type="ChEBI" id="CHEBI:32966"/>
        <note>allosteric activator</note>
    </ligand>
</feature>
<dbReference type="PANTHER" id="PTHR43128:SF16">
    <property type="entry name" value="L-LACTATE DEHYDROGENASE"/>
    <property type="match status" value="1"/>
</dbReference>
<keyword evidence="6 8" id="KW-0520">NAD</keyword>
<feature type="domain" description="Lactate/malate dehydrogenase C-terminal" evidence="10">
    <location>
        <begin position="154"/>
        <end position="313"/>
    </location>
</feature>
<dbReference type="InterPro" id="IPR011304">
    <property type="entry name" value="L-lactate_DH"/>
</dbReference>
<dbReference type="EC" id="1.1.1.27" evidence="4 8"/>
<feature type="binding site" evidence="8">
    <location>
        <begin position="88"/>
        <end position="89"/>
    </location>
    <ligand>
        <name>NAD(+)</name>
        <dbReference type="ChEBI" id="CHEBI:57540"/>
    </ligand>
</feature>
<evidence type="ECO:0000259" key="10">
    <source>
        <dbReference type="Pfam" id="PF02866"/>
    </source>
</evidence>
<comment type="caution">
    <text evidence="8">Lacks conserved residue(s) required for the propagation of feature annotation.</text>
</comment>
<evidence type="ECO:0000256" key="6">
    <source>
        <dbReference type="ARBA" id="ARBA00023027"/>
    </source>
</evidence>
<dbReference type="NCBIfam" id="TIGR01771">
    <property type="entry name" value="L-LDH-NAD"/>
    <property type="match status" value="1"/>
</dbReference>
<feature type="binding site" evidence="8">
    <location>
        <position position="91"/>
    </location>
    <ligand>
        <name>substrate</name>
    </ligand>
</feature>
<organism evidence="11 12">
    <name type="scientific">Noviherbaspirillum album</name>
    <dbReference type="NCBI Taxonomy" id="3080276"/>
    <lineage>
        <taxon>Bacteria</taxon>
        <taxon>Pseudomonadati</taxon>
        <taxon>Pseudomonadota</taxon>
        <taxon>Betaproteobacteria</taxon>
        <taxon>Burkholderiales</taxon>
        <taxon>Oxalobacteraceae</taxon>
        <taxon>Noviherbaspirillum</taxon>
    </lineage>
</organism>
<feature type="binding site" evidence="8">
    <location>
        <position position="152"/>
    </location>
    <ligand>
        <name>NAD(+)</name>
        <dbReference type="ChEBI" id="CHEBI:57540"/>
    </ligand>
</feature>
<dbReference type="PROSITE" id="PS00064">
    <property type="entry name" value="L_LDH"/>
    <property type="match status" value="1"/>
</dbReference>
<dbReference type="EMBL" id="JAWIIV010000021">
    <property type="protein sequence ID" value="MEC4721729.1"/>
    <property type="molecule type" value="Genomic_DNA"/>
</dbReference>
<feature type="binding site" evidence="8">
    <location>
        <begin position="129"/>
        <end position="132"/>
    </location>
    <ligand>
        <name>substrate</name>
    </ligand>
</feature>
<dbReference type="SUPFAM" id="SSF51735">
    <property type="entry name" value="NAD(P)-binding Rossmann-fold domains"/>
    <property type="match status" value="1"/>
</dbReference>
<feature type="binding site" evidence="8">
    <location>
        <begin position="127"/>
        <end position="129"/>
    </location>
    <ligand>
        <name>NAD(+)</name>
        <dbReference type="ChEBI" id="CHEBI:57540"/>
    </ligand>
</feature>
<feature type="binding site" evidence="8">
    <location>
        <position position="239"/>
    </location>
    <ligand>
        <name>substrate</name>
    </ligand>
</feature>
<comment type="catalytic activity">
    <reaction evidence="7 8">
        <text>(S)-lactate + NAD(+) = pyruvate + NADH + H(+)</text>
        <dbReference type="Rhea" id="RHEA:23444"/>
        <dbReference type="ChEBI" id="CHEBI:15361"/>
        <dbReference type="ChEBI" id="CHEBI:15378"/>
        <dbReference type="ChEBI" id="CHEBI:16651"/>
        <dbReference type="ChEBI" id="CHEBI:57540"/>
        <dbReference type="ChEBI" id="CHEBI:57945"/>
        <dbReference type="EC" id="1.1.1.27"/>
    </reaction>
</comment>
<dbReference type="Pfam" id="PF02866">
    <property type="entry name" value="Ldh_1_C"/>
    <property type="match status" value="1"/>
</dbReference>
<comment type="similarity">
    <text evidence="3 8">Belongs to the LDH/MDH superfamily. LDH family.</text>
</comment>
<dbReference type="InterPro" id="IPR001236">
    <property type="entry name" value="Lactate/malate_DH_N"/>
</dbReference>
<keyword evidence="8" id="KW-0021">Allosteric enzyme</keyword>
<dbReference type="PRINTS" id="PR00086">
    <property type="entry name" value="LLDHDRGNASE"/>
</dbReference>
<accession>A0ABU6JDL3</accession>
<comment type="caution">
    <text evidence="11">The sequence shown here is derived from an EMBL/GenBank/DDBJ whole genome shotgun (WGS) entry which is preliminary data.</text>
</comment>
<comment type="subunit">
    <text evidence="8">Homotetramer.</text>
</comment>
<dbReference type="GO" id="GO:0004459">
    <property type="term" value="F:L-lactate dehydrogenase (NAD+) activity"/>
    <property type="evidence" value="ECO:0007669"/>
    <property type="project" value="UniProtKB-EC"/>
</dbReference>
<protein>
    <recommendedName>
        <fullName evidence="4 8">L-lactate dehydrogenase</fullName>
        <shortName evidence="8">L-LDH</shortName>
        <ecNumber evidence="4 8">1.1.1.27</ecNumber>
    </recommendedName>
</protein>
<proteinExistence type="inferred from homology"/>
<dbReference type="InterPro" id="IPR018177">
    <property type="entry name" value="L-lactate_DH_AS"/>
</dbReference>
<evidence type="ECO:0000256" key="8">
    <source>
        <dbReference type="HAMAP-Rule" id="MF_00488"/>
    </source>
</evidence>
<reference evidence="11 12" key="1">
    <citation type="submission" date="2023-10" db="EMBL/GenBank/DDBJ databases">
        <title>Noviherbaspirillum sp. CPCC 100848 genome assembly.</title>
        <authorList>
            <person name="Li X.Y."/>
            <person name="Fang X.M."/>
        </authorList>
    </citation>
    <scope>NUCLEOTIDE SEQUENCE [LARGE SCALE GENOMIC DNA]</scope>
    <source>
        <strain evidence="11 12">CPCC 100848</strain>
    </source>
</reference>
<evidence type="ECO:0000313" key="11">
    <source>
        <dbReference type="EMBL" id="MEC4721729.1"/>
    </source>
</evidence>
<feature type="binding site" evidence="8">
    <location>
        <position position="97"/>
    </location>
    <ligand>
        <name>substrate</name>
    </ligand>
</feature>
<dbReference type="RefSeq" id="WP_326508416.1">
    <property type="nucleotide sequence ID" value="NZ_JAWIIV010000021.1"/>
</dbReference>
<comment type="function">
    <text evidence="8">Catalyzes the conversion of lactate to pyruvate.</text>
</comment>
<keyword evidence="12" id="KW-1185">Reference proteome</keyword>
<evidence type="ECO:0000313" key="12">
    <source>
        <dbReference type="Proteomes" id="UP001352263"/>
    </source>
</evidence>
<feature type="binding site" evidence="8">
    <location>
        <position position="44"/>
    </location>
    <ligand>
        <name>NAD(+)</name>
        <dbReference type="ChEBI" id="CHEBI:57540"/>
    </ligand>
</feature>
<evidence type="ECO:0000259" key="9">
    <source>
        <dbReference type="Pfam" id="PF00056"/>
    </source>
</evidence>
<dbReference type="Proteomes" id="UP001352263">
    <property type="component" value="Unassembled WGS sequence"/>
</dbReference>
<feature type="modified residue" description="Phosphotyrosine" evidence="8">
    <location>
        <position position="230"/>
    </location>
</feature>
<dbReference type="Pfam" id="PF00056">
    <property type="entry name" value="Ldh_1_N"/>
    <property type="match status" value="1"/>
</dbReference>
<dbReference type="InterPro" id="IPR036291">
    <property type="entry name" value="NAD(P)-bd_dom_sf"/>
</dbReference>
<keyword evidence="8" id="KW-0963">Cytoplasm</keyword>
<evidence type="ECO:0000256" key="7">
    <source>
        <dbReference type="ARBA" id="ARBA00049258"/>
    </source>
</evidence>
<name>A0ABU6JDL3_9BURK</name>
<feature type="binding site" evidence="8">
    <location>
        <position position="177"/>
    </location>
    <ligand>
        <name>beta-D-fructose 1,6-bisphosphate</name>
        <dbReference type="ChEBI" id="CHEBI:32966"/>
        <note>allosteric activator</note>
    </ligand>
</feature>
<dbReference type="Gene3D" id="3.90.110.10">
    <property type="entry name" value="Lactate dehydrogenase/glycoside hydrolase, family 4, C-terminal"/>
    <property type="match status" value="1"/>
</dbReference>
<feature type="domain" description="Lactate/malate dehydrogenase N-terminal" evidence="9">
    <location>
        <begin position="14"/>
        <end position="151"/>
    </location>
</feature>
<dbReference type="HAMAP" id="MF_00488">
    <property type="entry name" value="Lactate_dehydrog"/>
    <property type="match status" value="1"/>
</dbReference>
<comment type="function">
    <text evidence="1">Catalyzes the reversible oxidation of malate to oxaloacetate.</text>
</comment>
<feature type="binding site" evidence="8">
    <location>
        <position position="23"/>
    </location>
    <ligand>
        <name>NAD(+)</name>
        <dbReference type="ChEBI" id="CHEBI:57540"/>
    </ligand>
</feature>
<keyword evidence="8" id="KW-0597">Phosphoprotein</keyword>
<keyword evidence="5 8" id="KW-0560">Oxidoreductase</keyword>
<comment type="activity regulation">
    <text evidence="8">Allosterically activated by fructose 1,6-bisphosphate (FBP).</text>
</comment>
<evidence type="ECO:0000256" key="5">
    <source>
        <dbReference type="ARBA" id="ARBA00023002"/>
    </source>
</evidence>
<dbReference type="CDD" id="cd05292">
    <property type="entry name" value="LDH_2"/>
    <property type="match status" value="1"/>
</dbReference>
<evidence type="ECO:0000256" key="4">
    <source>
        <dbReference type="ARBA" id="ARBA00012967"/>
    </source>
</evidence>
<feature type="binding site" evidence="8">
    <location>
        <begin position="157"/>
        <end position="160"/>
    </location>
    <ligand>
        <name>substrate</name>
    </ligand>
</feature>
<sequence length="322" mass="34207">MTSSSASISRSNTRIGIVGAGLVGSTAAYSIAMQGVGSELVLIDRDPKLAEAQYRDILHATPFSHPMRISAGDYADLEGCALVILAAGVGQKPGESRMQLLARNVAVFADIVPQVMRHAADAVLLVATNPLDVMTQVATRLSGLPSSRVLGSGTMLDTARFRSLLAERFQVSPRSVHAYVLGEHGDSEVLAWSGAQIAGLPLDRFADQCGQPLTAQIRQEIDHDVRRAAYQIIDGKGATNYGIGAALARLARCIVHDERSIFTACSVVPDVAGIRDVAISLPMVIGHQGVKMLIDPLLSSEEHDALRKSAELIRTTFTSLGC</sequence>
<dbReference type="InterPro" id="IPR022383">
    <property type="entry name" value="Lactate/malate_DH_C"/>
</dbReference>
<gene>
    <name evidence="8" type="primary">ldh</name>
    <name evidence="11" type="ORF">RY831_21405</name>
</gene>
<dbReference type="InterPro" id="IPR001557">
    <property type="entry name" value="L-lactate/malate_DH"/>
</dbReference>
<dbReference type="InterPro" id="IPR015955">
    <property type="entry name" value="Lactate_DH/Glyco_Ohase_4_C"/>
</dbReference>
<dbReference type="SUPFAM" id="SSF56327">
    <property type="entry name" value="LDH C-terminal domain-like"/>
    <property type="match status" value="1"/>
</dbReference>
<feature type="active site" description="Proton acceptor" evidence="8">
    <location>
        <position position="184"/>
    </location>
</feature>
<comment type="subcellular location">
    <subcellularLocation>
        <location evidence="8">Cytoplasm</location>
    </subcellularLocation>
</comment>
<comment type="pathway">
    <text evidence="2 8">Fermentation; pyruvate fermentation to lactate; (S)-lactate from pyruvate: step 1/1.</text>
</comment>
<feature type="binding site" evidence="8">
    <location>
        <position position="74"/>
    </location>
    <ligand>
        <name>NAD(+)</name>
        <dbReference type="ChEBI" id="CHEBI:57540"/>
    </ligand>
</feature>
<dbReference type="PIRSF" id="PIRSF000102">
    <property type="entry name" value="Lac_mal_DH"/>
    <property type="match status" value="1"/>
</dbReference>
<evidence type="ECO:0000256" key="2">
    <source>
        <dbReference type="ARBA" id="ARBA00004843"/>
    </source>
</evidence>
<dbReference type="PANTHER" id="PTHR43128">
    <property type="entry name" value="L-2-HYDROXYCARBOXYLATE DEHYDROGENASE (NAD(P)(+))"/>
    <property type="match status" value="1"/>
</dbReference>
<evidence type="ECO:0000256" key="1">
    <source>
        <dbReference type="ARBA" id="ARBA00003966"/>
    </source>
</evidence>
<dbReference type="Gene3D" id="3.40.50.720">
    <property type="entry name" value="NAD(P)-binding Rossmann-like Domain"/>
    <property type="match status" value="1"/>
</dbReference>
<evidence type="ECO:0000256" key="3">
    <source>
        <dbReference type="ARBA" id="ARBA00006054"/>
    </source>
</evidence>